<evidence type="ECO:0000256" key="1">
    <source>
        <dbReference type="ARBA" id="ARBA00022448"/>
    </source>
</evidence>
<dbReference type="InterPro" id="IPR020942">
    <property type="entry name" value="Cyt_c_III_dom"/>
</dbReference>
<keyword evidence="10" id="KW-1185">Reference proteome</keyword>
<comment type="cofactor">
    <cofactor evidence="7">
        <name>heme c</name>
        <dbReference type="ChEBI" id="CHEBI:61717"/>
    </cofactor>
    <text evidence="7">Binds 4 heme c groups covalently per monomer.</text>
</comment>
<dbReference type="NCBIfam" id="NF045713">
    <property type="entry name" value="CxxCH_16_HmcA"/>
    <property type="match status" value="1"/>
</dbReference>
<evidence type="ECO:0000313" key="10">
    <source>
        <dbReference type="Proteomes" id="UP000002601"/>
    </source>
</evidence>
<keyword evidence="3 7" id="KW-0479">Metal-binding</keyword>
<gene>
    <name evidence="9" type="ordered locus">Desal_1378</name>
</gene>
<feature type="binding site" description="axial binding residue" evidence="7">
    <location>
        <position position="361"/>
    </location>
    <ligand>
        <name>heme c</name>
        <dbReference type="ChEBI" id="CHEBI:61717"/>
        <label>1</label>
    </ligand>
    <ligandPart>
        <name>Fe</name>
        <dbReference type="ChEBI" id="CHEBI:18248"/>
    </ligandPart>
</feature>
<feature type="binding site" description="axial binding residue" evidence="7">
    <location>
        <position position="332"/>
    </location>
    <ligand>
        <name>heme c</name>
        <dbReference type="ChEBI" id="CHEBI:61717"/>
        <label>1</label>
    </ligand>
    <ligandPart>
        <name>Fe</name>
        <dbReference type="ChEBI" id="CHEBI:18248"/>
    </ligandPart>
</feature>
<feature type="binding site" description="axial binding residue" evidence="7">
    <location>
        <position position="362"/>
    </location>
    <ligand>
        <name>heme c</name>
        <dbReference type="ChEBI" id="CHEBI:61717"/>
        <label>1</label>
    </ligand>
    <ligandPart>
        <name>Fe</name>
        <dbReference type="ChEBI" id="CHEBI:18248"/>
    </ligandPart>
</feature>
<dbReference type="InterPro" id="IPR054813">
    <property type="entry name" value="HmcA"/>
</dbReference>
<evidence type="ECO:0000256" key="2">
    <source>
        <dbReference type="ARBA" id="ARBA00022617"/>
    </source>
</evidence>
<keyword evidence="5" id="KW-0249">Electron transport</keyword>
<dbReference type="PANTHER" id="PTHR35038">
    <property type="entry name" value="DISSIMILATORY SULFITE REDUCTASE SIRA"/>
    <property type="match status" value="1"/>
</dbReference>
<feature type="binding site" description="axial binding residue" evidence="7">
    <location>
        <position position="375"/>
    </location>
    <ligand>
        <name>heme c</name>
        <dbReference type="ChEBI" id="CHEBI:61717"/>
        <label>1</label>
    </ligand>
    <ligandPart>
        <name>Fe</name>
        <dbReference type="ChEBI" id="CHEBI:18248"/>
    </ligandPart>
</feature>
<keyword evidence="4" id="KW-0732">Signal</keyword>
<keyword evidence="2 7" id="KW-0349">Heme</keyword>
<dbReference type="STRING" id="526222.Desal_1378"/>
<name>C6BRK0_MARSD</name>
<dbReference type="PANTHER" id="PTHR35038:SF8">
    <property type="entry name" value="C-TYPE POLYHEME CYTOCHROME OMCC"/>
    <property type="match status" value="1"/>
</dbReference>
<dbReference type="eggNOG" id="COG0484">
    <property type="taxonomic scope" value="Bacteria"/>
</dbReference>
<feature type="binding site" description="axial binding residue" evidence="7">
    <location>
        <position position="319"/>
    </location>
    <ligand>
        <name>heme c</name>
        <dbReference type="ChEBI" id="CHEBI:61717"/>
        <label>1</label>
    </ligand>
    <ligandPart>
        <name>Fe</name>
        <dbReference type="ChEBI" id="CHEBI:18248"/>
    </ligandPart>
</feature>
<accession>C6BRK0</accession>
<dbReference type="RefSeq" id="WP_015851258.1">
    <property type="nucleotide sequence ID" value="NC_012881.1"/>
</dbReference>
<dbReference type="HOGENOM" id="CLU_508744_0_0_7"/>
<evidence type="ECO:0000313" key="9">
    <source>
        <dbReference type="EMBL" id="ACS79440.1"/>
    </source>
</evidence>
<dbReference type="Pfam" id="PF02085">
    <property type="entry name" value="Cytochrom_CIII"/>
    <property type="match status" value="4"/>
</dbReference>
<dbReference type="SUPFAM" id="SSF48695">
    <property type="entry name" value="Multiheme cytochromes"/>
    <property type="match status" value="1"/>
</dbReference>
<evidence type="ECO:0000256" key="4">
    <source>
        <dbReference type="ARBA" id="ARBA00022729"/>
    </source>
</evidence>
<dbReference type="GO" id="GO:0009055">
    <property type="term" value="F:electron transfer activity"/>
    <property type="evidence" value="ECO:0007669"/>
    <property type="project" value="InterPro"/>
</dbReference>
<dbReference type="InterPro" id="IPR051829">
    <property type="entry name" value="Multiheme_Cytochr_ET"/>
</dbReference>
<feature type="binding site" description="axial binding residue" evidence="7">
    <location>
        <position position="328"/>
    </location>
    <ligand>
        <name>heme c</name>
        <dbReference type="ChEBI" id="CHEBI:61717"/>
        <label>1</label>
    </ligand>
    <ligandPart>
        <name>Fe</name>
        <dbReference type="ChEBI" id="CHEBI:18248"/>
    </ligandPart>
</feature>
<feature type="domain" description="Class III cytochrome C" evidence="8">
    <location>
        <begin position="172"/>
        <end position="249"/>
    </location>
</feature>
<dbReference type="GO" id="GO:0020037">
    <property type="term" value="F:heme binding"/>
    <property type="evidence" value="ECO:0007669"/>
    <property type="project" value="InterPro"/>
</dbReference>
<feature type="binding site" description="axial binding residue" evidence="7">
    <location>
        <position position="358"/>
    </location>
    <ligand>
        <name>heme c</name>
        <dbReference type="ChEBI" id="CHEBI:61717"/>
        <label>1</label>
    </ligand>
    <ligandPart>
        <name>Fe</name>
        <dbReference type="ChEBI" id="CHEBI:18248"/>
    </ligandPart>
</feature>
<feature type="binding site" description="axial binding residue" evidence="7">
    <location>
        <position position="309"/>
    </location>
    <ligand>
        <name>heme c</name>
        <dbReference type="ChEBI" id="CHEBI:61717"/>
        <label>1</label>
    </ligand>
    <ligandPart>
        <name>Fe</name>
        <dbReference type="ChEBI" id="CHEBI:18248"/>
    </ligandPart>
</feature>
<dbReference type="GO" id="GO:0046872">
    <property type="term" value="F:metal ion binding"/>
    <property type="evidence" value="ECO:0007669"/>
    <property type="project" value="UniProtKB-KW"/>
</dbReference>
<dbReference type="EMBL" id="CP001649">
    <property type="protein sequence ID" value="ACS79440.1"/>
    <property type="molecule type" value="Genomic_DNA"/>
</dbReference>
<dbReference type="PRINTS" id="PR00609">
    <property type="entry name" value="CYTOCHROMEC3"/>
</dbReference>
<dbReference type="Gene3D" id="3.90.10.10">
    <property type="entry name" value="Cytochrome C3"/>
    <property type="match status" value="4"/>
</dbReference>
<organism evidence="9 10">
    <name type="scientific">Maridesulfovibrio salexigens (strain ATCC 14822 / DSM 2638 / NCIMB 8403 / VKM B-1763)</name>
    <name type="common">Desulfovibrio salexigens</name>
    <dbReference type="NCBI Taxonomy" id="526222"/>
    <lineage>
        <taxon>Bacteria</taxon>
        <taxon>Pseudomonadati</taxon>
        <taxon>Thermodesulfobacteriota</taxon>
        <taxon>Desulfovibrionia</taxon>
        <taxon>Desulfovibrionales</taxon>
        <taxon>Desulfovibrionaceae</taxon>
        <taxon>Maridesulfovibrio</taxon>
    </lineage>
</organism>
<keyword evidence="1" id="KW-0813">Transport</keyword>
<feature type="domain" description="Class III cytochrome C" evidence="8">
    <location>
        <begin position="290"/>
        <end position="393"/>
    </location>
</feature>
<dbReference type="InterPro" id="IPR002322">
    <property type="entry name" value="Cyt_c_III"/>
</dbReference>
<dbReference type="AlphaFoldDB" id="C6BRK0"/>
<feature type="binding site" description="axial binding residue" evidence="7">
    <location>
        <position position="320"/>
    </location>
    <ligand>
        <name>heme c</name>
        <dbReference type="ChEBI" id="CHEBI:61717"/>
        <label>1</label>
    </ligand>
    <ligandPart>
        <name>Fe</name>
        <dbReference type="ChEBI" id="CHEBI:18248"/>
    </ligandPart>
</feature>
<dbReference type="CDD" id="cd08168">
    <property type="entry name" value="Cytochrom_C3"/>
    <property type="match status" value="4"/>
</dbReference>
<dbReference type="Proteomes" id="UP000002601">
    <property type="component" value="Chromosome"/>
</dbReference>
<feature type="domain" description="Class III cytochrome C" evidence="8">
    <location>
        <begin position="469"/>
        <end position="542"/>
    </location>
</feature>
<feature type="binding site" description="axial binding residue" evidence="7">
    <location>
        <position position="316"/>
    </location>
    <ligand>
        <name>heme c</name>
        <dbReference type="ChEBI" id="CHEBI:61717"/>
        <label>1</label>
    </ligand>
    <ligandPart>
        <name>Fe</name>
        <dbReference type="ChEBI" id="CHEBI:18248"/>
    </ligandPart>
</feature>
<feature type="binding site" description="axial binding residue" evidence="7">
    <location>
        <position position="321"/>
    </location>
    <ligand>
        <name>heme c</name>
        <dbReference type="ChEBI" id="CHEBI:61717"/>
        <label>1</label>
    </ligand>
    <ligandPart>
        <name>Fe</name>
        <dbReference type="ChEBI" id="CHEBI:18248"/>
    </ligandPart>
</feature>
<evidence type="ECO:0000256" key="6">
    <source>
        <dbReference type="ARBA" id="ARBA00023004"/>
    </source>
</evidence>
<feature type="binding site" description="axial binding residue" evidence="7">
    <location>
        <position position="306"/>
    </location>
    <ligand>
        <name>heme c</name>
        <dbReference type="ChEBI" id="CHEBI:61717"/>
        <label>1</label>
    </ligand>
    <ligandPart>
        <name>Fe</name>
        <dbReference type="ChEBI" id="CHEBI:18248"/>
    </ligandPart>
</feature>
<evidence type="ECO:0000259" key="8">
    <source>
        <dbReference type="Pfam" id="PF02085"/>
    </source>
</evidence>
<evidence type="ECO:0000256" key="7">
    <source>
        <dbReference type="PIRSR" id="PIRSR602322-1"/>
    </source>
</evidence>
<protein>
    <submittedName>
        <fullName evidence="9">Cytochrome c class III</fullName>
    </submittedName>
</protein>
<evidence type="ECO:0000256" key="5">
    <source>
        <dbReference type="ARBA" id="ARBA00022982"/>
    </source>
</evidence>
<feature type="binding site" description="axial binding residue" evidence="7">
    <location>
        <position position="331"/>
    </location>
    <ligand>
        <name>heme c</name>
        <dbReference type="ChEBI" id="CHEBI:61717"/>
        <label>1</label>
    </ligand>
    <ligandPart>
        <name>Fe</name>
        <dbReference type="ChEBI" id="CHEBI:18248"/>
    </ligandPart>
</feature>
<dbReference type="OrthoDB" id="5427780at2"/>
<sequence length="545" mass="58564">MANGKKLLRLSGILIVLAGVLGFHMEALSMVGTPQENGNKRPDLIMIDTIAAQEELELPAVAFLHETHAKAVAEQGKDCTACHQKNEETVSYKFKRLENGTPEQLKEIYHNGCISCHAADAKAGKKTGPQVGECRSCHVAEPEITAERAPAGMENILHYRHWDSKLIAKDAGQDTNCGACHHVYNKLDKKLEYVKGQEENCGVCHTAKPTGDVKLKTSEAYHGQCVSCHLEMKAAKAEKTGPVDCAGCHGLNQAADLKEDNAAVLQKMGGKLPRLPRNQPDAVLLTAPVQDNVAVKATMAGVAFNHKAHEDYTDSCSSCHHETMNKSCSSCHTVRGSKDGGFVTLDKAMHKADSTRSCVGCHAVKQKDPNCAGCHELMPKNVIQSKETCAVCHNGPASTSSEPVEMDASAKAAIASKLIVERPTSPVLVAEKDIPEFVTINVLENEYKASKLPHRKIIMSMVDKMKGDNMANAFHSTPLTVCGSCHHNSPASATPPSCASCHGGKVQDGRPALKAAYHVQCMTCHDAMNIEKPASTDCTACHAKK</sequence>
<keyword evidence="6 7" id="KW-0408">Iron</keyword>
<dbReference type="KEGG" id="dsa:Desal_1378"/>
<evidence type="ECO:0000256" key="3">
    <source>
        <dbReference type="ARBA" id="ARBA00022723"/>
    </source>
</evidence>
<feature type="domain" description="Class III cytochrome C" evidence="8">
    <location>
        <begin position="50"/>
        <end position="138"/>
    </location>
</feature>
<feature type="binding site" description="axial binding residue" evidence="7">
    <location>
        <position position="371"/>
    </location>
    <ligand>
        <name>heme c</name>
        <dbReference type="ChEBI" id="CHEBI:61717"/>
        <label>1</label>
    </ligand>
    <ligandPart>
        <name>Fe</name>
        <dbReference type="ChEBI" id="CHEBI:18248"/>
    </ligandPart>
</feature>
<proteinExistence type="predicted"/>
<reference evidence="9 10" key="1">
    <citation type="submission" date="2009-06" db="EMBL/GenBank/DDBJ databases">
        <title>Complete sequence of Desulfovibrio salexigens DSM 2638.</title>
        <authorList>
            <consortium name="US DOE Joint Genome Institute"/>
            <person name="Lucas S."/>
            <person name="Copeland A."/>
            <person name="Lapidus A."/>
            <person name="Glavina del Rio T."/>
            <person name="Tice H."/>
            <person name="Bruce D."/>
            <person name="Goodwin L."/>
            <person name="Pitluck S."/>
            <person name="Munk A.C."/>
            <person name="Brettin T."/>
            <person name="Detter J.C."/>
            <person name="Han C."/>
            <person name="Tapia R."/>
            <person name="Larimer F."/>
            <person name="Land M."/>
            <person name="Hauser L."/>
            <person name="Kyrpides N."/>
            <person name="Anderson I."/>
            <person name="Wall J.D."/>
            <person name="Arkin A.P."/>
            <person name="Dehal P."/>
            <person name="Chivian D."/>
            <person name="Giles B."/>
            <person name="Hazen T.C."/>
        </authorList>
    </citation>
    <scope>NUCLEOTIDE SEQUENCE [LARGE SCALE GENOMIC DNA]</scope>
    <source>
        <strain evidence="10">ATCC 14822 / DSM 2638 / NCIMB 8403 / VKM B-1763</strain>
    </source>
</reference>
<feature type="binding site" description="axial binding residue" evidence="7">
    <location>
        <position position="374"/>
    </location>
    <ligand>
        <name>heme c</name>
        <dbReference type="ChEBI" id="CHEBI:61717"/>
        <label>1</label>
    </ligand>
    <ligandPart>
        <name>Fe</name>
        <dbReference type="ChEBI" id="CHEBI:18248"/>
    </ligandPart>
</feature>
<dbReference type="InterPro" id="IPR036280">
    <property type="entry name" value="Multihaem_cyt_sf"/>
</dbReference>